<dbReference type="GO" id="GO:0004674">
    <property type="term" value="F:protein serine/threonine kinase activity"/>
    <property type="evidence" value="ECO:0007669"/>
    <property type="project" value="TreeGrafter"/>
</dbReference>
<dbReference type="SUPFAM" id="SSF56112">
    <property type="entry name" value="Protein kinase-like (PK-like)"/>
    <property type="match status" value="1"/>
</dbReference>
<sequence length="90" mass="9753">HGSLQQYVASKKVNIETCLQLSQEIGCGLQALHASGVIHGDVKFENVLIFDLGDGRVRAKLSDFGSSVINDRENRMITLTAGTPPWSSPE</sequence>
<evidence type="ECO:0000313" key="2">
    <source>
        <dbReference type="EMBL" id="KXJ84617.1"/>
    </source>
</evidence>
<dbReference type="PANTHER" id="PTHR24359:SF1">
    <property type="entry name" value="INHIBITOR OF NUCLEAR FACTOR KAPPA-B KINASE EPSILON SUBUNIT HOMOLOG 1-RELATED"/>
    <property type="match status" value="1"/>
</dbReference>
<dbReference type="InParanoid" id="A0A136II11"/>
<dbReference type="Pfam" id="PF00069">
    <property type="entry name" value="Pkinase"/>
    <property type="match status" value="1"/>
</dbReference>
<reference evidence="3" key="1">
    <citation type="submission" date="2016-02" db="EMBL/GenBank/DDBJ databases">
        <title>Draft genome sequence of Microdochium bolleyi, a fungal endophyte of beachgrass.</title>
        <authorList>
            <consortium name="DOE Joint Genome Institute"/>
            <person name="David A.S."/>
            <person name="May G."/>
            <person name="Haridas S."/>
            <person name="Lim J."/>
            <person name="Wang M."/>
            <person name="Labutti K."/>
            <person name="Lipzen A."/>
            <person name="Barry K."/>
            <person name="Grigoriev I.V."/>
        </authorList>
    </citation>
    <scope>NUCLEOTIDE SEQUENCE [LARGE SCALE GENOMIC DNA]</scope>
    <source>
        <strain evidence="3">J235TASD1</strain>
    </source>
</reference>
<dbReference type="AlphaFoldDB" id="A0A136II11"/>
<dbReference type="OrthoDB" id="5986190at2759"/>
<feature type="non-terminal residue" evidence="2">
    <location>
        <position position="90"/>
    </location>
</feature>
<dbReference type="PROSITE" id="PS00108">
    <property type="entry name" value="PROTEIN_KINASE_ST"/>
    <property type="match status" value="1"/>
</dbReference>
<organism evidence="2 3">
    <name type="scientific">Microdochium bolleyi</name>
    <dbReference type="NCBI Taxonomy" id="196109"/>
    <lineage>
        <taxon>Eukaryota</taxon>
        <taxon>Fungi</taxon>
        <taxon>Dikarya</taxon>
        <taxon>Ascomycota</taxon>
        <taxon>Pezizomycotina</taxon>
        <taxon>Sordariomycetes</taxon>
        <taxon>Xylariomycetidae</taxon>
        <taxon>Xylariales</taxon>
        <taxon>Microdochiaceae</taxon>
        <taxon>Microdochium</taxon>
    </lineage>
</organism>
<dbReference type="InterPro" id="IPR000719">
    <property type="entry name" value="Prot_kinase_dom"/>
</dbReference>
<protein>
    <submittedName>
        <fullName evidence="2">Kinase-like domain-containing protein</fullName>
    </submittedName>
</protein>
<gene>
    <name evidence="2" type="ORF">Micbo1qcDRAFT_103625</name>
</gene>
<dbReference type="Gene3D" id="1.10.510.10">
    <property type="entry name" value="Transferase(Phosphotransferase) domain 1"/>
    <property type="match status" value="1"/>
</dbReference>
<dbReference type="InterPro" id="IPR011009">
    <property type="entry name" value="Kinase-like_dom_sf"/>
</dbReference>
<dbReference type="EMBL" id="KQ964381">
    <property type="protein sequence ID" value="KXJ84617.1"/>
    <property type="molecule type" value="Genomic_DNA"/>
</dbReference>
<dbReference type="PANTHER" id="PTHR24359">
    <property type="entry name" value="SERINE/THREONINE-PROTEIN KINASE SBK1"/>
    <property type="match status" value="1"/>
</dbReference>
<feature type="domain" description="Protein kinase" evidence="1">
    <location>
        <begin position="1"/>
        <end position="90"/>
    </location>
</feature>
<feature type="non-terminal residue" evidence="2">
    <location>
        <position position="1"/>
    </location>
</feature>
<accession>A0A136II11</accession>
<proteinExistence type="predicted"/>
<dbReference type="Proteomes" id="UP000070501">
    <property type="component" value="Unassembled WGS sequence"/>
</dbReference>
<keyword evidence="3" id="KW-1185">Reference proteome</keyword>
<evidence type="ECO:0000313" key="3">
    <source>
        <dbReference type="Proteomes" id="UP000070501"/>
    </source>
</evidence>
<keyword evidence="2" id="KW-0418">Kinase</keyword>
<dbReference type="GO" id="GO:0005524">
    <property type="term" value="F:ATP binding"/>
    <property type="evidence" value="ECO:0007669"/>
    <property type="project" value="InterPro"/>
</dbReference>
<evidence type="ECO:0000259" key="1">
    <source>
        <dbReference type="PROSITE" id="PS50011"/>
    </source>
</evidence>
<keyword evidence="2" id="KW-0808">Transferase</keyword>
<name>A0A136II11_9PEZI</name>
<dbReference type="STRING" id="196109.A0A136II11"/>
<dbReference type="InterPro" id="IPR008271">
    <property type="entry name" value="Ser/Thr_kinase_AS"/>
</dbReference>
<dbReference type="PROSITE" id="PS50011">
    <property type="entry name" value="PROTEIN_KINASE_DOM"/>
    <property type="match status" value="1"/>
</dbReference>